<evidence type="ECO:0000256" key="1">
    <source>
        <dbReference type="SAM" id="MobiDB-lite"/>
    </source>
</evidence>
<feature type="domain" description="Tetracyclin repressor-like C-terminal group 31" evidence="2">
    <location>
        <begin position="94"/>
        <end position="169"/>
    </location>
</feature>
<dbReference type="Pfam" id="PF17940">
    <property type="entry name" value="TetR_C_31"/>
    <property type="match status" value="1"/>
</dbReference>
<keyword evidence="4" id="KW-1185">Reference proteome</keyword>
<sequence length="179" mass="19239">MLVRAGLGAHREFLGRRRGQHANPLTLAVLRDPQLGAVHRRDLLPGRSRPALRLPRPGKAESSRTAGRGPGPPPPPAPPPPAAGRTARTARRGAGGRPDLRERYDNLGRGFLDLTASLLQAAGCPDPRRRARYLVAWCDGILANATVGPGAHRPPTRRELAEQVDLMLAALLDPAQRES</sequence>
<feature type="region of interest" description="Disordered" evidence="1">
    <location>
        <begin position="40"/>
        <end position="102"/>
    </location>
</feature>
<evidence type="ECO:0000313" key="3">
    <source>
        <dbReference type="EMBL" id="MFC5908019.1"/>
    </source>
</evidence>
<dbReference type="InterPro" id="IPR041583">
    <property type="entry name" value="TetR_C_31"/>
</dbReference>
<dbReference type="EMBL" id="JBHSQJ010000047">
    <property type="protein sequence ID" value="MFC5908019.1"/>
    <property type="molecule type" value="Genomic_DNA"/>
</dbReference>
<accession>A0ABW1G0F1</accession>
<reference evidence="4" key="1">
    <citation type="journal article" date="2019" name="Int. J. Syst. Evol. Microbiol.">
        <title>The Global Catalogue of Microorganisms (GCM) 10K type strain sequencing project: providing services to taxonomists for standard genome sequencing and annotation.</title>
        <authorList>
            <consortium name="The Broad Institute Genomics Platform"/>
            <consortium name="The Broad Institute Genome Sequencing Center for Infectious Disease"/>
            <person name="Wu L."/>
            <person name="Ma J."/>
        </authorList>
    </citation>
    <scope>NUCLEOTIDE SEQUENCE [LARGE SCALE GENOMIC DNA]</scope>
    <source>
        <strain evidence="4">JCM 4816</strain>
    </source>
</reference>
<dbReference type="Proteomes" id="UP001596174">
    <property type="component" value="Unassembled WGS sequence"/>
</dbReference>
<protein>
    <recommendedName>
        <fullName evidence="2">Tetracyclin repressor-like C-terminal group 31 domain-containing protein</fullName>
    </recommendedName>
</protein>
<evidence type="ECO:0000313" key="4">
    <source>
        <dbReference type="Proteomes" id="UP001596174"/>
    </source>
</evidence>
<name>A0ABW1G0F1_9ACTN</name>
<gene>
    <name evidence="3" type="ORF">ACFP3V_12445</name>
</gene>
<evidence type="ECO:0000259" key="2">
    <source>
        <dbReference type="Pfam" id="PF17940"/>
    </source>
</evidence>
<dbReference type="SUPFAM" id="SSF48498">
    <property type="entry name" value="Tetracyclin repressor-like, C-terminal domain"/>
    <property type="match status" value="1"/>
</dbReference>
<comment type="caution">
    <text evidence="3">The sequence shown here is derived from an EMBL/GenBank/DDBJ whole genome shotgun (WGS) entry which is preliminary data.</text>
</comment>
<dbReference type="RefSeq" id="WP_380583017.1">
    <property type="nucleotide sequence ID" value="NZ_JBHSQJ010000047.1"/>
</dbReference>
<proteinExistence type="predicted"/>
<dbReference type="Gene3D" id="1.10.357.10">
    <property type="entry name" value="Tetracycline Repressor, domain 2"/>
    <property type="match status" value="1"/>
</dbReference>
<feature type="compositionally biased region" description="Pro residues" evidence="1">
    <location>
        <begin position="70"/>
        <end position="82"/>
    </location>
</feature>
<dbReference type="InterPro" id="IPR036271">
    <property type="entry name" value="Tet_transcr_reg_TetR-rel_C_sf"/>
</dbReference>
<organism evidence="3 4">
    <name type="scientific">Streptacidiphilus monticola</name>
    <dbReference type="NCBI Taxonomy" id="2161674"/>
    <lineage>
        <taxon>Bacteria</taxon>
        <taxon>Bacillati</taxon>
        <taxon>Actinomycetota</taxon>
        <taxon>Actinomycetes</taxon>
        <taxon>Kitasatosporales</taxon>
        <taxon>Streptomycetaceae</taxon>
        <taxon>Streptacidiphilus</taxon>
    </lineage>
</organism>